<accession>A0A091DLU7</accession>
<gene>
    <name evidence="1" type="ORF">H920_06520</name>
</gene>
<dbReference type="AlphaFoldDB" id="A0A091DLU7"/>
<reference evidence="1 2" key="1">
    <citation type="submission" date="2013-11" db="EMBL/GenBank/DDBJ databases">
        <title>The Damaraland mole rat (Fukomys damarensis) genome and evolution of African mole rats.</title>
        <authorList>
            <person name="Gladyshev V.N."/>
            <person name="Fang X."/>
        </authorList>
    </citation>
    <scope>NUCLEOTIDE SEQUENCE [LARGE SCALE GENOMIC DNA]</scope>
    <source>
        <tissue evidence="1">Liver</tissue>
    </source>
</reference>
<protein>
    <submittedName>
        <fullName evidence="1">Signal peptide peptidase-like 2A</fullName>
    </submittedName>
</protein>
<dbReference type="EMBL" id="KN122223">
    <property type="protein sequence ID" value="KFO32072.1"/>
    <property type="molecule type" value="Genomic_DNA"/>
</dbReference>
<evidence type="ECO:0000313" key="1">
    <source>
        <dbReference type="EMBL" id="KFO32072.1"/>
    </source>
</evidence>
<organism evidence="1 2">
    <name type="scientific">Fukomys damarensis</name>
    <name type="common">Damaraland mole rat</name>
    <name type="synonym">Cryptomys damarensis</name>
    <dbReference type="NCBI Taxonomy" id="885580"/>
    <lineage>
        <taxon>Eukaryota</taxon>
        <taxon>Metazoa</taxon>
        <taxon>Chordata</taxon>
        <taxon>Craniata</taxon>
        <taxon>Vertebrata</taxon>
        <taxon>Euteleostomi</taxon>
        <taxon>Mammalia</taxon>
        <taxon>Eutheria</taxon>
        <taxon>Euarchontoglires</taxon>
        <taxon>Glires</taxon>
        <taxon>Rodentia</taxon>
        <taxon>Hystricomorpha</taxon>
        <taxon>Bathyergidae</taxon>
        <taxon>Fukomys</taxon>
    </lineage>
</organism>
<dbReference type="Proteomes" id="UP000028990">
    <property type="component" value="Unassembled WGS sequence"/>
</dbReference>
<sequence>MPSRVEPSHHGPEPSVPAAHGANELLQTAVQDACIWRWPVLAQAYCTLNNPHQIELPSNLENVTSFSLMTLSTTPLCKLYGTLTSGSMEKKVVGLEREACHFLEKAKIADRSWQKSCSESTQRRCRVVSPPSHSLVEYGQDDPLLKTDGTQAPSSVAEVSNLCNSLFYFGCSSITVTLPG</sequence>
<proteinExistence type="predicted"/>
<name>A0A091DLU7_FUKDA</name>
<keyword evidence="2" id="KW-1185">Reference proteome</keyword>
<evidence type="ECO:0000313" key="2">
    <source>
        <dbReference type="Proteomes" id="UP000028990"/>
    </source>
</evidence>